<dbReference type="AlphaFoldDB" id="A0AAV4W4A7"/>
<reference evidence="1 2" key="1">
    <citation type="submission" date="2021-06" db="EMBL/GenBank/DDBJ databases">
        <title>Caerostris extrusa draft genome.</title>
        <authorList>
            <person name="Kono N."/>
            <person name="Arakawa K."/>
        </authorList>
    </citation>
    <scope>NUCLEOTIDE SEQUENCE [LARGE SCALE GENOMIC DNA]</scope>
</reference>
<comment type="caution">
    <text evidence="1">The sequence shown here is derived from an EMBL/GenBank/DDBJ whole genome shotgun (WGS) entry which is preliminary data.</text>
</comment>
<evidence type="ECO:0000313" key="2">
    <source>
        <dbReference type="Proteomes" id="UP001054945"/>
    </source>
</evidence>
<dbReference type="EMBL" id="BPLR01015638">
    <property type="protein sequence ID" value="GIY77517.1"/>
    <property type="molecule type" value="Genomic_DNA"/>
</dbReference>
<gene>
    <name evidence="1" type="ORF">CEXT_455351</name>
</gene>
<organism evidence="1 2">
    <name type="scientific">Caerostris extrusa</name>
    <name type="common">Bark spider</name>
    <name type="synonym">Caerostris bankana</name>
    <dbReference type="NCBI Taxonomy" id="172846"/>
    <lineage>
        <taxon>Eukaryota</taxon>
        <taxon>Metazoa</taxon>
        <taxon>Ecdysozoa</taxon>
        <taxon>Arthropoda</taxon>
        <taxon>Chelicerata</taxon>
        <taxon>Arachnida</taxon>
        <taxon>Araneae</taxon>
        <taxon>Araneomorphae</taxon>
        <taxon>Entelegynae</taxon>
        <taxon>Araneoidea</taxon>
        <taxon>Araneidae</taxon>
        <taxon>Caerostris</taxon>
    </lineage>
</organism>
<name>A0AAV4W4A7_CAEEX</name>
<sequence length="135" mass="16040">MSSRRLVGEINSPSNRRTAGMLWWRKRISEKSRYRINSKNAFAFMKGFRGRLTLNTKQSRPFSIGESKDIVMDVDNDQIGSGEWSMHDVRSQLEWMRQSLLPALRKYWLFNCVGFRNDRLHIITDMFNIRLTYNC</sequence>
<proteinExistence type="predicted"/>
<protein>
    <submittedName>
        <fullName evidence="1">Uncharacterized protein</fullName>
    </submittedName>
</protein>
<dbReference type="Proteomes" id="UP001054945">
    <property type="component" value="Unassembled WGS sequence"/>
</dbReference>
<evidence type="ECO:0000313" key="1">
    <source>
        <dbReference type="EMBL" id="GIY77517.1"/>
    </source>
</evidence>
<accession>A0AAV4W4A7</accession>
<keyword evidence="2" id="KW-1185">Reference proteome</keyword>